<dbReference type="InterPro" id="IPR036942">
    <property type="entry name" value="Beta-barrel_TonB_sf"/>
</dbReference>
<dbReference type="PANTHER" id="PTHR30069">
    <property type="entry name" value="TONB-DEPENDENT OUTER MEMBRANE RECEPTOR"/>
    <property type="match status" value="1"/>
</dbReference>
<feature type="domain" description="TonB-dependent receptor plug" evidence="9">
    <location>
        <begin position="138"/>
        <end position="216"/>
    </location>
</feature>
<dbReference type="InterPro" id="IPR039426">
    <property type="entry name" value="TonB-dep_rcpt-like"/>
</dbReference>
<evidence type="ECO:0000256" key="3">
    <source>
        <dbReference type="ARBA" id="ARBA00022452"/>
    </source>
</evidence>
<keyword evidence="2" id="KW-0813">Transport</keyword>
<evidence type="ECO:0000256" key="2">
    <source>
        <dbReference type="ARBA" id="ARBA00022448"/>
    </source>
</evidence>
<dbReference type="InterPro" id="IPR008969">
    <property type="entry name" value="CarboxyPept-like_regulatory"/>
</dbReference>
<dbReference type="SUPFAM" id="SSF49464">
    <property type="entry name" value="Carboxypeptidase regulatory domain-like"/>
    <property type="match status" value="1"/>
</dbReference>
<evidence type="ECO:0000256" key="8">
    <source>
        <dbReference type="SAM" id="SignalP"/>
    </source>
</evidence>
<dbReference type="InterPro" id="IPR012910">
    <property type="entry name" value="Plug_dom"/>
</dbReference>
<dbReference type="Gene3D" id="2.40.170.20">
    <property type="entry name" value="TonB-dependent receptor, beta-barrel domain"/>
    <property type="match status" value="1"/>
</dbReference>
<gene>
    <name evidence="10" type="ORF">J2I46_08540</name>
</gene>
<keyword evidence="10" id="KW-0675">Receptor</keyword>
<organism evidence="10 11">
    <name type="scientific">Fibrella forsythiae</name>
    <dbReference type="NCBI Taxonomy" id="2817061"/>
    <lineage>
        <taxon>Bacteria</taxon>
        <taxon>Pseudomonadati</taxon>
        <taxon>Bacteroidota</taxon>
        <taxon>Cytophagia</taxon>
        <taxon>Cytophagales</taxon>
        <taxon>Spirosomataceae</taxon>
        <taxon>Fibrella</taxon>
    </lineage>
</organism>
<name>A0ABS3JF48_9BACT</name>
<dbReference type="RefSeq" id="WP_207328582.1">
    <property type="nucleotide sequence ID" value="NZ_JAFMYW010000002.1"/>
</dbReference>
<dbReference type="EMBL" id="JAFMYW010000002">
    <property type="protein sequence ID" value="MBO0948624.1"/>
    <property type="molecule type" value="Genomic_DNA"/>
</dbReference>
<dbReference type="Proteomes" id="UP000664628">
    <property type="component" value="Unassembled WGS sequence"/>
</dbReference>
<accession>A0ABS3JF48</accession>
<evidence type="ECO:0000259" key="9">
    <source>
        <dbReference type="Pfam" id="PF07715"/>
    </source>
</evidence>
<evidence type="ECO:0000256" key="7">
    <source>
        <dbReference type="ARBA" id="ARBA00023237"/>
    </source>
</evidence>
<comment type="caution">
    <text evidence="10">The sequence shown here is derived from an EMBL/GenBank/DDBJ whole genome shotgun (WGS) entry which is preliminary data.</text>
</comment>
<comment type="subcellular location">
    <subcellularLocation>
        <location evidence="1">Cell outer membrane</location>
        <topology evidence="1">Multi-pass membrane protein</topology>
    </subcellularLocation>
</comment>
<sequence>MFLVKNATWLYWLLLLASPGFSQQTLTVGGFVADSSTGERLVGAVVRPEQAGRGTTTNAQGYFTLIVRPNQQLNVSFIGYESARFNVDSLRNGTTILLRPVAQNLAQVTVTESRWRDQAIGITTIPIRQLRQVPMLFGESDLMKALAFTPGVTVGNEGTSGLLVRGGSPDQNLILLDDVPLYNQSHLFGLVSTFNPDAVKNVTLYKGAFPARFGGRLSSVVDVTMRDGNTQDHKREVSVGLISSRFLFEGPLSKKTALRPTYMVSARSSYLTLFLLPVIIAYNQGKADNYANYWLYDINAKLTLPLSATRRLSVSLFRGHDYFYGWDGGNTERSKFQLDWGNTTATVRYHQAMQGNLFLTGMVGYSNYQYQSGYTNYAIENRQQNLVNEFVIGSSVRDWIARGGLDWHIRADLELNTGFETTIHRYVPSALRTTFTVGERIRQVTNSPIDAFEQAIYVDTKWQPSRKLTLQPGLRLVGYRVGSSIYPSAEPRLALNWNTTDKLALKAGYSTMRQFVHLLSSNAVGLPNDIWVPATITVPPQRASQLTVGLATSLGKAETWQLSVEGYYKWLNNLIDLSTGANLLGTFDATWEQAIERNGRGLVRGLEVMLHKPGGRLNGWLAYTYARSDRQFATINDGRWFRANFDRRHVGNVVLNYQLKPRVAASVAWQYQSGQPATVPVALVRDPANAFYPNYVYGDRNNFQSSAFHRLDLSVAFTKQTRKQRTRTWTWGVINAYNRQNPLFLTVSSSGIYPPFTPDDDLFFQKPIGYRSALTQQSLFPVLPYLAYSLKL</sequence>
<evidence type="ECO:0000256" key="6">
    <source>
        <dbReference type="ARBA" id="ARBA00023136"/>
    </source>
</evidence>
<dbReference type="Gene3D" id="2.170.130.10">
    <property type="entry name" value="TonB-dependent receptor, plug domain"/>
    <property type="match status" value="1"/>
</dbReference>
<evidence type="ECO:0000256" key="5">
    <source>
        <dbReference type="ARBA" id="ARBA00022729"/>
    </source>
</evidence>
<keyword evidence="5 8" id="KW-0732">Signal</keyword>
<dbReference type="Pfam" id="PF07715">
    <property type="entry name" value="Plug"/>
    <property type="match status" value="1"/>
</dbReference>
<keyword evidence="7" id="KW-0998">Cell outer membrane</keyword>
<proteinExistence type="predicted"/>
<protein>
    <submittedName>
        <fullName evidence="10">TonB-dependent receptor</fullName>
    </submittedName>
</protein>
<feature type="signal peptide" evidence="8">
    <location>
        <begin position="1"/>
        <end position="22"/>
    </location>
</feature>
<keyword evidence="4" id="KW-0812">Transmembrane</keyword>
<feature type="chain" id="PRO_5046071266" evidence="8">
    <location>
        <begin position="23"/>
        <end position="792"/>
    </location>
</feature>
<dbReference type="PANTHER" id="PTHR30069:SF29">
    <property type="entry name" value="HEMOGLOBIN AND HEMOGLOBIN-HAPTOGLOBIN-BINDING PROTEIN 1-RELATED"/>
    <property type="match status" value="1"/>
</dbReference>
<evidence type="ECO:0000313" key="10">
    <source>
        <dbReference type="EMBL" id="MBO0948624.1"/>
    </source>
</evidence>
<dbReference type="Pfam" id="PF13715">
    <property type="entry name" value="CarbopepD_reg_2"/>
    <property type="match status" value="1"/>
</dbReference>
<evidence type="ECO:0000256" key="4">
    <source>
        <dbReference type="ARBA" id="ARBA00022692"/>
    </source>
</evidence>
<keyword evidence="11" id="KW-1185">Reference proteome</keyword>
<dbReference type="Gene3D" id="2.60.40.1120">
    <property type="entry name" value="Carboxypeptidase-like, regulatory domain"/>
    <property type="match status" value="1"/>
</dbReference>
<keyword evidence="3" id="KW-1134">Transmembrane beta strand</keyword>
<dbReference type="InterPro" id="IPR037066">
    <property type="entry name" value="Plug_dom_sf"/>
</dbReference>
<evidence type="ECO:0000313" key="11">
    <source>
        <dbReference type="Proteomes" id="UP000664628"/>
    </source>
</evidence>
<keyword evidence="6" id="KW-0472">Membrane</keyword>
<reference evidence="10 11" key="1">
    <citation type="submission" date="2021-03" db="EMBL/GenBank/DDBJ databases">
        <title>Fibrella sp. HMF5405 genome sequencing and assembly.</title>
        <authorList>
            <person name="Kang H."/>
            <person name="Kim H."/>
            <person name="Bae S."/>
            <person name="Joh K."/>
        </authorList>
    </citation>
    <scope>NUCLEOTIDE SEQUENCE [LARGE SCALE GENOMIC DNA]</scope>
    <source>
        <strain evidence="10 11">HMF5405</strain>
    </source>
</reference>
<dbReference type="SUPFAM" id="SSF56935">
    <property type="entry name" value="Porins"/>
    <property type="match status" value="1"/>
</dbReference>
<evidence type="ECO:0000256" key="1">
    <source>
        <dbReference type="ARBA" id="ARBA00004571"/>
    </source>
</evidence>